<dbReference type="AlphaFoldDB" id="A0A2P2JJH9"/>
<evidence type="ECO:0000313" key="1">
    <source>
        <dbReference type="EMBL" id="MBW93598.1"/>
    </source>
</evidence>
<name>A0A2P2JJH9_RHIMU</name>
<proteinExistence type="predicted"/>
<reference evidence="1" key="1">
    <citation type="submission" date="2018-02" db="EMBL/GenBank/DDBJ databases">
        <title>Rhizophora mucronata_Transcriptome.</title>
        <authorList>
            <person name="Meera S.P."/>
            <person name="Sreeshan A."/>
            <person name="Augustine A."/>
        </authorList>
    </citation>
    <scope>NUCLEOTIDE SEQUENCE</scope>
    <source>
        <tissue evidence="1">Leaf</tissue>
    </source>
</reference>
<organism evidence="1">
    <name type="scientific">Rhizophora mucronata</name>
    <name type="common">Asiatic mangrove</name>
    <dbReference type="NCBI Taxonomy" id="61149"/>
    <lineage>
        <taxon>Eukaryota</taxon>
        <taxon>Viridiplantae</taxon>
        <taxon>Streptophyta</taxon>
        <taxon>Embryophyta</taxon>
        <taxon>Tracheophyta</taxon>
        <taxon>Spermatophyta</taxon>
        <taxon>Magnoliopsida</taxon>
        <taxon>eudicotyledons</taxon>
        <taxon>Gunneridae</taxon>
        <taxon>Pentapetalae</taxon>
        <taxon>rosids</taxon>
        <taxon>fabids</taxon>
        <taxon>Malpighiales</taxon>
        <taxon>Rhizophoraceae</taxon>
        <taxon>Rhizophora</taxon>
    </lineage>
</organism>
<accession>A0A2P2JJH9</accession>
<protein>
    <submittedName>
        <fullName evidence="1">Uncharacterized protein</fullName>
    </submittedName>
</protein>
<sequence length="28" mass="3072">MQTGQEVQMTENQLVAVASTWVQSVLHG</sequence>
<dbReference type="EMBL" id="GGEC01013115">
    <property type="protein sequence ID" value="MBW93598.1"/>
    <property type="molecule type" value="Transcribed_RNA"/>
</dbReference>